<dbReference type="Gene3D" id="3.40.50.10320">
    <property type="entry name" value="LmbE-like"/>
    <property type="match status" value="1"/>
</dbReference>
<comment type="caution">
    <text evidence="2">The sequence shown here is derived from an EMBL/GenBank/DDBJ whole genome shotgun (WGS) entry which is preliminary data.</text>
</comment>
<keyword evidence="1" id="KW-0862">Zinc</keyword>
<evidence type="ECO:0000313" key="3">
    <source>
        <dbReference type="Proteomes" id="UP001205740"/>
    </source>
</evidence>
<accession>A0ABT1H8S6</accession>
<evidence type="ECO:0000313" key="2">
    <source>
        <dbReference type="EMBL" id="MCP2162203.1"/>
    </source>
</evidence>
<sequence>MCFHAHPDDEVFSTGGTIRLAADAGHRVVLVTATDGAVGEVPDGLLAPGESLLSRRRKELEASAEALGVHRLVMLDYADSGMAGTADNDNPAAFSNLPVDEPARRLADILVEESAHVVTFYDSNGGYGHPDHVAVHHVGRAAAEMADTPHRFESVANRDRFREMMKANPRWTEEDPGLDIESFGVPASEITVEIDVTAAIDAKRAAMVAHATQVGDFGPFLEMPIELLRTVMGLESFRHADLQTRPVADHLPL</sequence>
<gene>
    <name evidence="2" type="ORF">LX12_003407</name>
</gene>
<dbReference type="PANTHER" id="PTHR12993">
    <property type="entry name" value="N-ACETYLGLUCOSAMINYL-PHOSPHATIDYLINOSITOL DE-N-ACETYLASE-RELATED"/>
    <property type="match status" value="1"/>
</dbReference>
<evidence type="ECO:0000256" key="1">
    <source>
        <dbReference type="ARBA" id="ARBA00022833"/>
    </source>
</evidence>
<reference evidence="2 3" key="1">
    <citation type="submission" date="2022-06" db="EMBL/GenBank/DDBJ databases">
        <title>Genomic Encyclopedia of Archaeal and Bacterial Type Strains, Phase II (KMG-II): from individual species to whole genera.</title>
        <authorList>
            <person name="Goeker M."/>
        </authorList>
    </citation>
    <scope>NUCLEOTIDE SEQUENCE [LARGE SCALE GENOMIC DNA]</scope>
    <source>
        <strain evidence="2 3">DSM 45037</strain>
    </source>
</reference>
<dbReference type="Pfam" id="PF02585">
    <property type="entry name" value="PIG-L"/>
    <property type="match status" value="1"/>
</dbReference>
<dbReference type="InterPro" id="IPR024078">
    <property type="entry name" value="LmbE-like_dom_sf"/>
</dbReference>
<dbReference type="Proteomes" id="UP001205740">
    <property type="component" value="Unassembled WGS sequence"/>
</dbReference>
<proteinExistence type="predicted"/>
<keyword evidence="3" id="KW-1185">Reference proteome</keyword>
<dbReference type="EMBL" id="JAMTCG010000006">
    <property type="protein sequence ID" value="MCP2162203.1"/>
    <property type="molecule type" value="Genomic_DNA"/>
</dbReference>
<organism evidence="2 3">
    <name type="scientific">Williamsia serinedens</name>
    <dbReference type="NCBI Taxonomy" id="391736"/>
    <lineage>
        <taxon>Bacteria</taxon>
        <taxon>Bacillati</taxon>
        <taxon>Actinomycetota</taxon>
        <taxon>Actinomycetes</taxon>
        <taxon>Mycobacteriales</taxon>
        <taxon>Nocardiaceae</taxon>
        <taxon>Williamsia</taxon>
    </lineage>
</organism>
<name>A0ABT1H8S6_9NOCA</name>
<protein>
    <submittedName>
        <fullName evidence="2">N-acetylglucosaminyl deacetylase, LmbE family</fullName>
    </submittedName>
</protein>
<dbReference type="InterPro" id="IPR003737">
    <property type="entry name" value="GlcNAc_PI_deacetylase-related"/>
</dbReference>
<dbReference type="SUPFAM" id="SSF102588">
    <property type="entry name" value="LmbE-like"/>
    <property type="match status" value="1"/>
</dbReference>
<dbReference type="PANTHER" id="PTHR12993:SF26">
    <property type="entry name" value="1D-MYO-INOSITOL 2-ACETAMIDO-2-DEOXY-ALPHA-D-GLUCOPYRANOSIDE DEACETYLASE"/>
    <property type="match status" value="1"/>
</dbReference>